<evidence type="ECO:0000256" key="1">
    <source>
        <dbReference type="ARBA" id="ARBA00022448"/>
    </source>
</evidence>
<dbReference type="EMBL" id="CP006916">
    <property type="protein sequence ID" value="AHB99368.1"/>
    <property type="molecule type" value="Genomic_DNA"/>
</dbReference>
<keyword evidence="5" id="KW-0175">Coiled coil</keyword>
<dbReference type="PANTHER" id="PTHR43423:SF1">
    <property type="entry name" value="ABC TRANSPORTER I FAMILY MEMBER 17"/>
    <property type="match status" value="1"/>
</dbReference>
<accession>A0A0F6CJU6</accession>
<dbReference type="PROSITE" id="PS50893">
    <property type="entry name" value="ABC_TRANSPORTER_2"/>
    <property type="match status" value="1"/>
</dbReference>
<dbReference type="GO" id="GO:0005524">
    <property type="term" value="F:ATP binding"/>
    <property type="evidence" value="ECO:0007669"/>
    <property type="project" value="UniProtKB-KW"/>
</dbReference>
<feature type="coiled-coil region" evidence="5">
    <location>
        <begin position="10"/>
        <end position="37"/>
    </location>
</feature>
<dbReference type="AlphaFoldDB" id="A0A0F6CJU6"/>
<dbReference type="Gene3D" id="3.40.50.300">
    <property type="entry name" value="P-loop containing nucleotide triphosphate hydrolases"/>
    <property type="match status" value="1"/>
</dbReference>
<name>A0A0F6CJU6_MYCGL</name>
<dbReference type="PROSITE" id="PS00211">
    <property type="entry name" value="ABC_TRANSPORTER_1"/>
    <property type="match status" value="1"/>
</dbReference>
<keyword evidence="2" id="KW-0547">Nucleotide-binding</keyword>
<dbReference type="GO" id="GO:0035435">
    <property type="term" value="P:phosphate ion transmembrane transport"/>
    <property type="evidence" value="ECO:0007669"/>
    <property type="project" value="InterPro"/>
</dbReference>
<feature type="domain" description="ABC transporter" evidence="6">
    <location>
        <begin position="79"/>
        <end position="320"/>
    </location>
</feature>
<dbReference type="KEGG" id="mgz:GCW_00220"/>
<evidence type="ECO:0000313" key="7">
    <source>
        <dbReference type="EMBL" id="AHB99368.1"/>
    </source>
</evidence>
<dbReference type="HOGENOM" id="CLU_000604_1_22_14"/>
<dbReference type="Proteomes" id="UP000018735">
    <property type="component" value="Chromosome"/>
</dbReference>
<evidence type="ECO:0000256" key="4">
    <source>
        <dbReference type="ARBA" id="ARBA00023136"/>
    </source>
</evidence>
<keyword evidence="1" id="KW-0813">Transport</keyword>
<dbReference type="GO" id="GO:0016887">
    <property type="term" value="F:ATP hydrolysis activity"/>
    <property type="evidence" value="ECO:0007669"/>
    <property type="project" value="InterPro"/>
</dbReference>
<protein>
    <submittedName>
        <fullName evidence="7">Phosphate ABC transporter ATP-binding protein</fullName>
    </submittedName>
</protein>
<evidence type="ECO:0000259" key="6">
    <source>
        <dbReference type="PROSITE" id="PS50893"/>
    </source>
</evidence>
<evidence type="ECO:0000313" key="8">
    <source>
        <dbReference type="Proteomes" id="UP000018735"/>
    </source>
</evidence>
<dbReference type="SMART" id="SM00382">
    <property type="entry name" value="AAA"/>
    <property type="match status" value="1"/>
</dbReference>
<dbReference type="GO" id="GO:0005315">
    <property type="term" value="F:phosphate transmembrane transporter activity"/>
    <property type="evidence" value="ECO:0007669"/>
    <property type="project" value="InterPro"/>
</dbReference>
<keyword evidence="3 7" id="KW-0067">ATP-binding</keyword>
<organism evidence="7 8">
    <name type="scientific">Mycoplasmoides gallisepticum S6</name>
    <dbReference type="NCBI Taxonomy" id="1006581"/>
    <lineage>
        <taxon>Bacteria</taxon>
        <taxon>Bacillati</taxon>
        <taxon>Mycoplasmatota</taxon>
        <taxon>Mycoplasmoidales</taxon>
        <taxon>Mycoplasmoidaceae</taxon>
        <taxon>Mycoplasmoides</taxon>
    </lineage>
</organism>
<evidence type="ECO:0000256" key="5">
    <source>
        <dbReference type="SAM" id="Coils"/>
    </source>
</evidence>
<gene>
    <name evidence="7" type="primary">pstB</name>
    <name evidence="7" type="ORF">GCW_00220</name>
</gene>
<dbReference type="RefSeq" id="WP_011883675.1">
    <property type="nucleotide sequence ID" value="NC_023030.2"/>
</dbReference>
<keyword evidence="4" id="KW-0472">Membrane</keyword>
<sequence>MHKKIDPQTKELYLQKKGEYKEKIKELVQKKKELLSIDNKDELIKINEKIKRYKILYKNKDPNLIHFKDDYNFDNIFEIDNYNLWYSNKAKHALKDINLGIKKNKVTALIGPSGCGKSTFIRSLNRMHDLTDGVSKTGSIFFLSKNIYSKTLPELELRSKVGMVFQKPTPFSLSIYENIAYALKSHGIKDKTKIDQIVKESLEGAALWDDVKDILFQSAHGLSGGQQQRLSIARAIALKPEVLLMDEPTSALDPIATNKIEQLIHQLKKSYSIVIVTHSMAQAQRVSDETVFFYEGRVLEHGTTKQIFTQPNNEKTKDYIDGRIG</sequence>
<dbReference type="InterPro" id="IPR003439">
    <property type="entry name" value="ABC_transporter-like_ATP-bd"/>
</dbReference>
<evidence type="ECO:0000256" key="3">
    <source>
        <dbReference type="ARBA" id="ARBA00022840"/>
    </source>
</evidence>
<dbReference type="PANTHER" id="PTHR43423">
    <property type="entry name" value="ABC TRANSPORTER I FAMILY MEMBER 17"/>
    <property type="match status" value="1"/>
</dbReference>
<dbReference type="SUPFAM" id="SSF52540">
    <property type="entry name" value="P-loop containing nucleoside triphosphate hydrolases"/>
    <property type="match status" value="1"/>
</dbReference>
<dbReference type="GO" id="GO:0016020">
    <property type="term" value="C:membrane"/>
    <property type="evidence" value="ECO:0007669"/>
    <property type="project" value="InterPro"/>
</dbReference>
<dbReference type="InterPro" id="IPR027417">
    <property type="entry name" value="P-loop_NTPase"/>
</dbReference>
<dbReference type="CDD" id="cd03260">
    <property type="entry name" value="ABC_PstB_phosphate_transporter"/>
    <property type="match status" value="1"/>
</dbReference>
<dbReference type="eggNOG" id="COG1117">
    <property type="taxonomic scope" value="Bacteria"/>
</dbReference>
<dbReference type="InterPro" id="IPR005670">
    <property type="entry name" value="PstB-like"/>
</dbReference>
<dbReference type="Pfam" id="PF00005">
    <property type="entry name" value="ABC_tran"/>
    <property type="match status" value="1"/>
</dbReference>
<dbReference type="NCBIfam" id="TIGR00972">
    <property type="entry name" value="3a0107s01c2"/>
    <property type="match status" value="1"/>
</dbReference>
<dbReference type="InterPro" id="IPR003593">
    <property type="entry name" value="AAA+_ATPase"/>
</dbReference>
<evidence type="ECO:0000256" key="2">
    <source>
        <dbReference type="ARBA" id="ARBA00022741"/>
    </source>
</evidence>
<dbReference type="InterPro" id="IPR017871">
    <property type="entry name" value="ABC_transporter-like_CS"/>
</dbReference>
<proteinExistence type="predicted"/>
<reference evidence="7 8" key="1">
    <citation type="journal article" date="2011" name="PLoS ONE">
        <title>Core proteome of the minimal cell: comparative proteomics of three mollicute species.</title>
        <authorList>
            <person name="Fisunov G.Y."/>
            <person name="Alexeev D.G."/>
            <person name="Bazaleev N.A."/>
            <person name="Ladygina V.G."/>
            <person name="Galyamina M.A."/>
            <person name="Kondratov I.G."/>
            <person name="Zhukova N.A."/>
            <person name="Serebryakova M.V."/>
            <person name="Demina I.A."/>
            <person name="Govorun V.M."/>
        </authorList>
    </citation>
    <scope>NUCLEOTIDE SEQUENCE [LARGE SCALE GENOMIC DNA]</scope>
    <source>
        <strain evidence="7 8">S6</strain>
    </source>
</reference>